<evidence type="ECO:0008006" key="3">
    <source>
        <dbReference type="Google" id="ProtNLM"/>
    </source>
</evidence>
<dbReference type="PANTHER" id="PTHR46586:SF3">
    <property type="entry name" value="ANKYRIN REPEAT-CONTAINING PROTEIN"/>
    <property type="match status" value="1"/>
</dbReference>
<dbReference type="Gene3D" id="1.25.40.20">
    <property type="entry name" value="Ankyrin repeat-containing domain"/>
    <property type="match status" value="1"/>
</dbReference>
<dbReference type="Proteomes" id="UP001209570">
    <property type="component" value="Unassembled WGS sequence"/>
</dbReference>
<sequence>MDPTPRLSIQDAINACDDRSTRVLDRVFEYQSDRVRRGELDELLLQHWLERGLEHAAHGGLTAVVQRIMVQWLCARHASVTCDDALALAVRSRQLELVQFVLRAERFQHCPISVDDVAAASRAGDVPIVECLVERSGLPVPRDLLQNLFHRPLNVDVLVAALRRHSALWRVDNGICLDGACRWRRLDVLQAIEAIVGSKATFTTRSVLVAAENGDLEMLQWLERRVPWPWDAPVMEVAAGSGNVKLMQWLQTRSSGVEYTSSAMDNAAGGGHLAAVQWLQVNRRGEGCTTDAMDTAAAIGALDVVRWLHEHRTEGCTTSAMDEAAANGHLGVVQFLHAHRSEGCTTSAMDMAAANGHLEVVVWLHNHRREGCTPAAIEGAVTGGFAAVVAWLAQGRVHQDAIAESLKRAEAGGLEDIAYVLRQAMGTEVTDTEHAHRCWHNLCPANGDGVGVHANQVCTVHPQNQRQHAACKPARVADFALSADVASLPAPDVMDDDDAEGHRLACAVVALQDGSEINAYTGSVGDTRPTPGAFGLGGACVCSLTPTTNKHTESEAEDAFEHWFFMHVD</sequence>
<dbReference type="SUPFAM" id="SSF48403">
    <property type="entry name" value="Ankyrin repeat"/>
    <property type="match status" value="1"/>
</dbReference>
<dbReference type="AlphaFoldDB" id="A0AAD5LP39"/>
<organism evidence="1 2">
    <name type="scientific">Pythium insidiosum</name>
    <name type="common">Pythiosis disease agent</name>
    <dbReference type="NCBI Taxonomy" id="114742"/>
    <lineage>
        <taxon>Eukaryota</taxon>
        <taxon>Sar</taxon>
        <taxon>Stramenopiles</taxon>
        <taxon>Oomycota</taxon>
        <taxon>Peronosporomycetes</taxon>
        <taxon>Pythiales</taxon>
        <taxon>Pythiaceae</taxon>
        <taxon>Pythium</taxon>
    </lineage>
</organism>
<evidence type="ECO:0000313" key="2">
    <source>
        <dbReference type="Proteomes" id="UP001209570"/>
    </source>
</evidence>
<dbReference type="PANTHER" id="PTHR46586">
    <property type="entry name" value="ANKYRIN REPEAT-CONTAINING PROTEIN"/>
    <property type="match status" value="1"/>
</dbReference>
<gene>
    <name evidence="1" type="ORF">P43SY_005055</name>
</gene>
<evidence type="ECO:0000313" key="1">
    <source>
        <dbReference type="EMBL" id="KAJ0405436.1"/>
    </source>
</evidence>
<reference evidence="1" key="1">
    <citation type="submission" date="2021-12" db="EMBL/GenBank/DDBJ databases">
        <title>Prjna785345.</title>
        <authorList>
            <person name="Rujirawat T."/>
            <person name="Krajaejun T."/>
        </authorList>
    </citation>
    <scope>NUCLEOTIDE SEQUENCE</scope>
    <source>
        <strain evidence="1">Pi057C3</strain>
    </source>
</reference>
<proteinExistence type="predicted"/>
<accession>A0AAD5LP39</accession>
<dbReference type="InterPro" id="IPR036770">
    <property type="entry name" value="Ankyrin_rpt-contain_sf"/>
</dbReference>
<protein>
    <recommendedName>
        <fullName evidence="3">Ankyrin repeat domain containing protein</fullName>
    </recommendedName>
</protein>
<comment type="caution">
    <text evidence="1">The sequence shown here is derived from an EMBL/GenBank/DDBJ whole genome shotgun (WGS) entry which is preliminary data.</text>
</comment>
<name>A0AAD5LP39_PYTIN</name>
<dbReference type="InterPro" id="IPR052050">
    <property type="entry name" value="SecEffector_AnkRepeat"/>
</dbReference>
<dbReference type="Pfam" id="PF13637">
    <property type="entry name" value="Ank_4"/>
    <property type="match status" value="1"/>
</dbReference>
<keyword evidence="2" id="KW-1185">Reference proteome</keyword>
<dbReference type="EMBL" id="JAKCXM010000045">
    <property type="protein sequence ID" value="KAJ0405436.1"/>
    <property type="molecule type" value="Genomic_DNA"/>
</dbReference>
<dbReference type="InterPro" id="IPR002110">
    <property type="entry name" value="Ankyrin_rpt"/>
</dbReference>